<dbReference type="PANTHER" id="PTHR23099">
    <property type="entry name" value="TRANSCRIPTIONAL REGULATOR"/>
    <property type="match status" value="1"/>
</dbReference>
<dbReference type="PANTHER" id="PTHR23099:SF0">
    <property type="entry name" value="GERM CELL NUCLEAR ACIDIC PROTEIN"/>
    <property type="match status" value="1"/>
</dbReference>
<feature type="compositionally biased region" description="Polar residues" evidence="1">
    <location>
        <begin position="136"/>
        <end position="151"/>
    </location>
</feature>
<accession>L8X8H7</accession>
<dbReference type="SMART" id="SM00731">
    <property type="entry name" value="SprT"/>
    <property type="match status" value="1"/>
</dbReference>
<proteinExistence type="predicted"/>
<name>L8X8H7_THACA</name>
<evidence type="ECO:0000259" key="2">
    <source>
        <dbReference type="SMART" id="SM00731"/>
    </source>
</evidence>
<comment type="caution">
    <text evidence="3">The sequence shown here is derived from an EMBL/GenBank/DDBJ whole genome shotgun (WGS) entry which is preliminary data.</text>
</comment>
<feature type="domain" description="SprT-like" evidence="2">
    <location>
        <begin position="360"/>
        <end position="537"/>
    </location>
</feature>
<dbReference type="AlphaFoldDB" id="L8X8H7"/>
<evidence type="ECO:0000313" key="4">
    <source>
        <dbReference type="Proteomes" id="UP000011668"/>
    </source>
</evidence>
<sequence length="658" mass="72291">MHTLRLVFRPIDGSYSAILAARPNCSSLAQIKIKIDPDVFSITRSCDLLGSGVCCPEALRSIVCEQKMKLLERKRQLTTYNLCRMSIDDFLLPKRTRGTDYRSRLIVISDSESDSDLPPPSLLLQDHKAAGPAPNVASTSSTDEIINISSDSEVERTPTKSHGSKPPSDHGLSGFNATSSTSNAISVLTRSLQSTHSLQTDSSPDEVNPTAHSQSDKAASSDPGPRRPALVNSLPGTSISTQKESDGPQNLRAKGKTRAIILVDSLGERYFAEHPEDLGGMYSTKSSKVNSIENANSCEGYGPVQTDTSEITAPPETPRPRPRPKPKPKPKAPSAVLASASVPAMSSPKSVPRNQAKVLQAMAIALFAELNDSVFDGKLPSECPIEWSKKLNTTAGRAHWKRIRDANGRVTRHDTRIELSTKVVDCEGFFRSSPSYGIKECLHCCCFPERIKNTLSHEMCHLAAWIFDSEMKPPHGPAFKRWSKRIMKARPDISISVSAFLFSGLTYWQLIPPGLHMNRPVIRMRYPTNTNGNVPQKNVEEHMVDTASQLTPKNKHVAPAAASLFHSLKHHPSERLFKARVVSVWYAYSQPIIVTVFCADYLKLHMKEFKAANPGIQHGEVMKRLGEMFRAEKDAAVDEELDQVMAGVAGLGIESVVD</sequence>
<dbReference type="HOGENOM" id="CLU_416886_0_0_1"/>
<feature type="compositionally biased region" description="Basic residues" evidence="1">
    <location>
        <begin position="320"/>
        <end position="330"/>
    </location>
</feature>
<dbReference type="STRING" id="983506.L8X8H7"/>
<protein>
    <submittedName>
        <fullName evidence="3">SprT-like domain-containing protein</fullName>
    </submittedName>
</protein>
<evidence type="ECO:0000256" key="1">
    <source>
        <dbReference type="SAM" id="MobiDB-lite"/>
    </source>
</evidence>
<reference evidence="3 4" key="1">
    <citation type="journal article" date="2013" name="Nat. Commun.">
        <title>The evolution and pathogenic mechanisms of the rice sheath blight pathogen.</title>
        <authorList>
            <person name="Zheng A."/>
            <person name="Lin R."/>
            <person name="Xu L."/>
            <person name="Qin P."/>
            <person name="Tang C."/>
            <person name="Ai P."/>
            <person name="Zhang D."/>
            <person name="Liu Y."/>
            <person name="Sun Z."/>
            <person name="Feng H."/>
            <person name="Wang Y."/>
            <person name="Chen Y."/>
            <person name="Liang X."/>
            <person name="Fu R."/>
            <person name="Li Q."/>
            <person name="Zhang J."/>
            <person name="Yu X."/>
            <person name="Xie Z."/>
            <person name="Ding L."/>
            <person name="Guan P."/>
            <person name="Tang J."/>
            <person name="Liang Y."/>
            <person name="Wang S."/>
            <person name="Deng Q."/>
            <person name="Li S."/>
            <person name="Zhu J."/>
            <person name="Wang L."/>
            <person name="Liu H."/>
            <person name="Li P."/>
        </authorList>
    </citation>
    <scope>NUCLEOTIDE SEQUENCE [LARGE SCALE GENOMIC DNA]</scope>
    <source>
        <strain evidence="4">AG-1 IA</strain>
    </source>
</reference>
<evidence type="ECO:0000313" key="3">
    <source>
        <dbReference type="EMBL" id="ELU44949.1"/>
    </source>
</evidence>
<dbReference type="GO" id="GO:0006950">
    <property type="term" value="P:response to stress"/>
    <property type="evidence" value="ECO:0007669"/>
    <property type="project" value="UniProtKB-ARBA"/>
</dbReference>
<dbReference type="OrthoDB" id="20772at2759"/>
<dbReference type="GO" id="GO:0005634">
    <property type="term" value="C:nucleus"/>
    <property type="evidence" value="ECO:0007669"/>
    <property type="project" value="TreeGrafter"/>
</dbReference>
<organism evidence="3 4">
    <name type="scientific">Thanatephorus cucumeris (strain AG1-IA)</name>
    <name type="common">Rice sheath blight fungus</name>
    <name type="synonym">Rhizoctonia solani</name>
    <dbReference type="NCBI Taxonomy" id="983506"/>
    <lineage>
        <taxon>Eukaryota</taxon>
        <taxon>Fungi</taxon>
        <taxon>Dikarya</taxon>
        <taxon>Basidiomycota</taxon>
        <taxon>Agaricomycotina</taxon>
        <taxon>Agaricomycetes</taxon>
        <taxon>Cantharellales</taxon>
        <taxon>Ceratobasidiaceae</taxon>
        <taxon>Rhizoctonia</taxon>
        <taxon>Rhizoctonia solani AG-1</taxon>
    </lineage>
</organism>
<dbReference type="EMBL" id="AFRT01000239">
    <property type="protein sequence ID" value="ELU44949.1"/>
    <property type="molecule type" value="Genomic_DNA"/>
</dbReference>
<feature type="region of interest" description="Disordered" evidence="1">
    <location>
        <begin position="294"/>
        <end position="350"/>
    </location>
</feature>
<gene>
    <name evidence="3" type="ORF">AG1IA_01030</name>
</gene>
<dbReference type="Pfam" id="PF10263">
    <property type="entry name" value="SprT-like"/>
    <property type="match status" value="2"/>
</dbReference>
<keyword evidence="4" id="KW-1185">Reference proteome</keyword>
<feature type="region of interest" description="Disordered" evidence="1">
    <location>
        <begin position="111"/>
        <end position="178"/>
    </location>
</feature>
<feature type="region of interest" description="Disordered" evidence="1">
    <location>
        <begin position="193"/>
        <end position="253"/>
    </location>
</feature>
<feature type="compositionally biased region" description="Polar residues" evidence="1">
    <location>
        <begin position="193"/>
        <end position="202"/>
    </location>
</feature>
<dbReference type="CDD" id="cd00084">
    <property type="entry name" value="HMG-box_SF"/>
    <property type="match status" value="1"/>
</dbReference>
<dbReference type="Proteomes" id="UP000011668">
    <property type="component" value="Unassembled WGS sequence"/>
</dbReference>
<dbReference type="InterPro" id="IPR006640">
    <property type="entry name" value="SprT-like_domain"/>
</dbReference>
<feature type="compositionally biased region" description="Low complexity" evidence="1">
    <location>
        <begin position="332"/>
        <end position="350"/>
    </location>
</feature>